<dbReference type="GO" id="GO:0034501">
    <property type="term" value="P:protein localization to kinetochore"/>
    <property type="evidence" value="ECO:0007669"/>
    <property type="project" value="InterPro"/>
</dbReference>
<evidence type="ECO:0000313" key="3">
    <source>
        <dbReference type="EMBL" id="KAF2823386.1"/>
    </source>
</evidence>
<dbReference type="Pfam" id="PF20882">
    <property type="entry name" value="Sos7"/>
    <property type="match status" value="1"/>
</dbReference>
<proteinExistence type="predicted"/>
<feature type="domain" description="Kinetochore protein Sos7 coiled-coil" evidence="2">
    <location>
        <begin position="74"/>
        <end position="148"/>
    </location>
</feature>
<protein>
    <recommendedName>
        <fullName evidence="2">Kinetochore protein Sos7 coiled-coil domain-containing protein</fullName>
    </recommendedName>
</protein>
<evidence type="ECO:0000259" key="2">
    <source>
        <dbReference type="Pfam" id="PF20882"/>
    </source>
</evidence>
<feature type="compositionally biased region" description="Basic and acidic residues" evidence="1">
    <location>
        <begin position="249"/>
        <end position="258"/>
    </location>
</feature>
<dbReference type="OrthoDB" id="18959at2759"/>
<dbReference type="InterPro" id="IPR048781">
    <property type="entry name" value="Sos7_CC"/>
</dbReference>
<keyword evidence="4" id="KW-1185">Reference proteome</keyword>
<gene>
    <name evidence="3" type="ORF">CC86DRAFT_372353</name>
</gene>
<dbReference type="GO" id="GO:0051315">
    <property type="term" value="P:attachment of mitotic spindle microtubules to kinetochore"/>
    <property type="evidence" value="ECO:0007669"/>
    <property type="project" value="TreeGrafter"/>
</dbReference>
<dbReference type="PANTHER" id="PTHR37329">
    <property type="entry name" value="KINETOCHORE PROTEIN SOS7"/>
    <property type="match status" value="1"/>
</dbReference>
<accession>A0A6A6ZRF3</accession>
<evidence type="ECO:0000313" key="4">
    <source>
        <dbReference type="Proteomes" id="UP000799424"/>
    </source>
</evidence>
<dbReference type="EMBL" id="MU006232">
    <property type="protein sequence ID" value="KAF2823386.1"/>
    <property type="molecule type" value="Genomic_DNA"/>
</dbReference>
<sequence>MAPKRKSGPPTPQSALEQLRQSQSLKLLAIAETLSPKDLPQSTKKRSSAASEDSEQNGDTHPAALEADLVHYKELFSKLRFSYVEQVTKEKFLRSITENPPRLVEAPENDEKEQEILALKASLKERKLEVAEILKQLEEKGTELSLRYEGLQLRTQQLEALPVEIEGLEASIAQLKQEQTPTSDNPELSLPLLETTQILSEREAELAALNAQIASLQATLPNRARELEKLERELKPLETQKNGTVAAAREARRRKEEGGGIGDELEERGRWLRASEKALKEMLEV</sequence>
<dbReference type="GO" id="GO:0000776">
    <property type="term" value="C:kinetochore"/>
    <property type="evidence" value="ECO:0007669"/>
    <property type="project" value="InterPro"/>
</dbReference>
<feature type="region of interest" description="Disordered" evidence="1">
    <location>
        <begin position="30"/>
        <end position="65"/>
    </location>
</feature>
<dbReference type="AlphaFoldDB" id="A0A6A6ZRF3"/>
<dbReference type="InterPro" id="IPR037475">
    <property type="entry name" value="Sos7"/>
</dbReference>
<dbReference type="Proteomes" id="UP000799424">
    <property type="component" value="Unassembled WGS sequence"/>
</dbReference>
<dbReference type="PANTHER" id="PTHR37329:SF1">
    <property type="entry name" value="KINETOCHORE PROTEIN SOS7"/>
    <property type="match status" value="1"/>
</dbReference>
<organism evidence="3 4">
    <name type="scientific">Ophiobolus disseminans</name>
    <dbReference type="NCBI Taxonomy" id="1469910"/>
    <lineage>
        <taxon>Eukaryota</taxon>
        <taxon>Fungi</taxon>
        <taxon>Dikarya</taxon>
        <taxon>Ascomycota</taxon>
        <taxon>Pezizomycotina</taxon>
        <taxon>Dothideomycetes</taxon>
        <taxon>Pleosporomycetidae</taxon>
        <taxon>Pleosporales</taxon>
        <taxon>Pleosporineae</taxon>
        <taxon>Phaeosphaeriaceae</taxon>
        <taxon>Ophiobolus</taxon>
    </lineage>
</organism>
<feature type="region of interest" description="Disordered" evidence="1">
    <location>
        <begin position="232"/>
        <end position="267"/>
    </location>
</feature>
<evidence type="ECO:0000256" key="1">
    <source>
        <dbReference type="SAM" id="MobiDB-lite"/>
    </source>
</evidence>
<name>A0A6A6ZRF3_9PLEO</name>
<reference evidence="3" key="1">
    <citation type="journal article" date="2020" name="Stud. Mycol.">
        <title>101 Dothideomycetes genomes: a test case for predicting lifestyles and emergence of pathogens.</title>
        <authorList>
            <person name="Haridas S."/>
            <person name="Albert R."/>
            <person name="Binder M."/>
            <person name="Bloem J."/>
            <person name="Labutti K."/>
            <person name="Salamov A."/>
            <person name="Andreopoulos B."/>
            <person name="Baker S."/>
            <person name="Barry K."/>
            <person name="Bills G."/>
            <person name="Bluhm B."/>
            <person name="Cannon C."/>
            <person name="Castanera R."/>
            <person name="Culley D."/>
            <person name="Daum C."/>
            <person name="Ezra D."/>
            <person name="Gonzalez J."/>
            <person name="Henrissat B."/>
            <person name="Kuo A."/>
            <person name="Liang C."/>
            <person name="Lipzen A."/>
            <person name="Lutzoni F."/>
            <person name="Magnuson J."/>
            <person name="Mondo S."/>
            <person name="Nolan M."/>
            <person name="Ohm R."/>
            <person name="Pangilinan J."/>
            <person name="Park H.-J."/>
            <person name="Ramirez L."/>
            <person name="Alfaro M."/>
            <person name="Sun H."/>
            <person name="Tritt A."/>
            <person name="Yoshinaga Y."/>
            <person name="Zwiers L.-H."/>
            <person name="Turgeon B."/>
            <person name="Goodwin S."/>
            <person name="Spatafora J."/>
            <person name="Crous P."/>
            <person name="Grigoriev I."/>
        </authorList>
    </citation>
    <scope>NUCLEOTIDE SEQUENCE</scope>
    <source>
        <strain evidence="3">CBS 113818</strain>
    </source>
</reference>